<organism evidence="2 3">
    <name type="scientific">Thermomonospora curvata (strain ATCC 19995 / DSM 43183 / JCM 3096 / KCTC 9072 / NBRC 15933 / NCIMB 10081 / Henssen B9)</name>
    <dbReference type="NCBI Taxonomy" id="471852"/>
    <lineage>
        <taxon>Bacteria</taxon>
        <taxon>Bacillati</taxon>
        <taxon>Actinomycetota</taxon>
        <taxon>Actinomycetes</taxon>
        <taxon>Streptosporangiales</taxon>
        <taxon>Thermomonosporaceae</taxon>
        <taxon>Thermomonospora</taxon>
    </lineage>
</organism>
<dbReference type="EMBL" id="CP001738">
    <property type="protein sequence ID" value="ACY96784.1"/>
    <property type="molecule type" value="Genomic_DNA"/>
</dbReference>
<dbReference type="InterPro" id="IPR011009">
    <property type="entry name" value="Kinase-like_dom_sf"/>
</dbReference>
<evidence type="ECO:0008006" key="4">
    <source>
        <dbReference type="Google" id="ProtNLM"/>
    </source>
</evidence>
<evidence type="ECO:0000313" key="2">
    <source>
        <dbReference type="EMBL" id="ACY96784.1"/>
    </source>
</evidence>
<feature type="region of interest" description="Disordered" evidence="1">
    <location>
        <begin position="49"/>
        <end position="115"/>
    </location>
</feature>
<accession>D1A988</accession>
<evidence type="ECO:0000256" key="1">
    <source>
        <dbReference type="SAM" id="MobiDB-lite"/>
    </source>
</evidence>
<proteinExistence type="predicted"/>
<name>D1A988_THECD</name>
<gene>
    <name evidence="2" type="ordered locus">Tcur_1201</name>
</gene>
<feature type="compositionally biased region" description="Basic and acidic residues" evidence="1">
    <location>
        <begin position="60"/>
        <end position="71"/>
    </location>
</feature>
<evidence type="ECO:0000313" key="3">
    <source>
        <dbReference type="Proteomes" id="UP000001918"/>
    </source>
</evidence>
<dbReference type="AlphaFoldDB" id="D1A988"/>
<dbReference type="KEGG" id="tcu:Tcur_1201"/>
<dbReference type="SUPFAM" id="SSF56112">
    <property type="entry name" value="Protein kinase-like (PK-like)"/>
    <property type="match status" value="1"/>
</dbReference>
<keyword evidence="3" id="KW-1185">Reference proteome</keyword>
<dbReference type="Proteomes" id="UP000001918">
    <property type="component" value="Chromosome"/>
</dbReference>
<dbReference type="RefSeq" id="WP_012851568.1">
    <property type="nucleotide sequence ID" value="NC_013510.1"/>
</dbReference>
<protein>
    <recommendedName>
        <fullName evidence="4">Serine/threonine protein kinase</fullName>
    </recommendedName>
</protein>
<dbReference type="HOGENOM" id="CLU_1947804_0_0_11"/>
<reference evidence="2 3" key="1">
    <citation type="journal article" date="2011" name="Stand. Genomic Sci.">
        <title>Complete genome sequence of Thermomonospora curvata type strain (B9).</title>
        <authorList>
            <person name="Chertkov O."/>
            <person name="Sikorski J."/>
            <person name="Nolan M."/>
            <person name="Lapidus A."/>
            <person name="Lucas S."/>
            <person name="Del Rio T.G."/>
            <person name="Tice H."/>
            <person name="Cheng J.F."/>
            <person name="Goodwin L."/>
            <person name="Pitluck S."/>
            <person name="Liolios K."/>
            <person name="Ivanova N."/>
            <person name="Mavromatis K."/>
            <person name="Mikhailova N."/>
            <person name="Ovchinnikova G."/>
            <person name="Pati A."/>
            <person name="Chen A."/>
            <person name="Palaniappan K."/>
            <person name="Djao O.D."/>
            <person name="Land M."/>
            <person name="Hauser L."/>
            <person name="Chang Y.J."/>
            <person name="Jeffries C.D."/>
            <person name="Brettin T."/>
            <person name="Han C."/>
            <person name="Detter J.C."/>
            <person name="Rohde M."/>
            <person name="Goker M."/>
            <person name="Woyke T."/>
            <person name="Bristow J."/>
            <person name="Eisen J.A."/>
            <person name="Markowitz V."/>
            <person name="Hugenholtz P."/>
            <person name="Klenk H.P."/>
            <person name="Kyrpides N.C."/>
        </authorList>
    </citation>
    <scope>NUCLEOTIDE SEQUENCE [LARGE SCALE GENOMIC DNA]</scope>
    <source>
        <strain evidence="3">ATCC 19995 / DSM 43183 / JCM 3096 / KCTC 9072 / NBRC 15933 / NCIMB 10081 / Henssen B9</strain>
    </source>
</reference>
<dbReference type="Gene3D" id="3.30.200.20">
    <property type="entry name" value="Phosphorylase Kinase, domain 1"/>
    <property type="match status" value="1"/>
</dbReference>
<sequence>MADWRLPGFTGLRELGRGARGRVMPARDGGELVAIKYLAPELTVDERPPERFRGRVRTPARVDDPPGRHEPVFPGPAPVIRKSPAGTGRRARSPAAPAPRRRADGSLKRALSTPATTGCPFGCVSSIVW</sequence>